<organism evidence="2 3">
    <name type="scientific">Cnuella takakiae</name>
    <dbReference type="NCBI Taxonomy" id="1302690"/>
    <lineage>
        <taxon>Bacteria</taxon>
        <taxon>Pseudomonadati</taxon>
        <taxon>Bacteroidota</taxon>
        <taxon>Chitinophagia</taxon>
        <taxon>Chitinophagales</taxon>
        <taxon>Chitinophagaceae</taxon>
        <taxon>Cnuella</taxon>
    </lineage>
</organism>
<reference evidence="2 3" key="1">
    <citation type="submission" date="2016-11" db="EMBL/GenBank/DDBJ databases">
        <authorList>
            <person name="Jaros S."/>
            <person name="Januszkiewicz K."/>
            <person name="Wedrychowicz H."/>
        </authorList>
    </citation>
    <scope>NUCLEOTIDE SEQUENCE [LARGE SCALE GENOMIC DNA]</scope>
    <source>
        <strain evidence="2 3">DSM 26897</strain>
    </source>
</reference>
<dbReference type="AlphaFoldDB" id="A0A1M4Y429"/>
<evidence type="ECO:0000256" key="1">
    <source>
        <dbReference type="SAM" id="MobiDB-lite"/>
    </source>
</evidence>
<accession>A0A1M4Y429</accession>
<dbReference type="Proteomes" id="UP000184368">
    <property type="component" value="Unassembled WGS sequence"/>
</dbReference>
<evidence type="ECO:0000313" key="3">
    <source>
        <dbReference type="Proteomes" id="UP000184368"/>
    </source>
</evidence>
<dbReference type="RefSeq" id="WP_073041279.1">
    <property type="nucleotide sequence ID" value="NZ_FQUO01000004.1"/>
</dbReference>
<keyword evidence="3" id="KW-1185">Reference proteome</keyword>
<name>A0A1M4Y429_9BACT</name>
<gene>
    <name evidence="2" type="ORF">SAMN05444008_104145</name>
</gene>
<dbReference type="EMBL" id="FQUO01000004">
    <property type="protein sequence ID" value="SHF00458.1"/>
    <property type="molecule type" value="Genomic_DNA"/>
</dbReference>
<feature type="region of interest" description="Disordered" evidence="1">
    <location>
        <begin position="101"/>
        <end position="126"/>
    </location>
</feature>
<proteinExistence type="predicted"/>
<protein>
    <submittedName>
        <fullName evidence="2">Uncharacterized protein</fullName>
    </submittedName>
</protein>
<evidence type="ECO:0000313" key="2">
    <source>
        <dbReference type="EMBL" id="SHF00458.1"/>
    </source>
</evidence>
<sequence>MRMNTFGVLFLVLFLTTGLKSLAKERRQVPALTSRAIFSPIDFVLTEADAIISVNDALPGGSIPGKLQVFLVTLFKQDELAFERDYTRVQLAIGAAASQLTNKPKGKKGDQQQKELLSFATKGKWS</sequence>